<dbReference type="PROSITE" id="PS00188">
    <property type="entry name" value="BIOTIN"/>
    <property type="match status" value="1"/>
</dbReference>
<proteinExistence type="predicted"/>
<evidence type="ECO:0000256" key="7">
    <source>
        <dbReference type="ARBA" id="ARBA00023160"/>
    </source>
</evidence>
<evidence type="ECO:0000256" key="5">
    <source>
        <dbReference type="ARBA" id="ARBA00022832"/>
    </source>
</evidence>
<dbReference type="PATRIC" id="fig|1300349.4.peg.1016"/>
<dbReference type="InterPro" id="IPR011053">
    <property type="entry name" value="Single_hybrid_motif"/>
</dbReference>
<dbReference type="InterPro" id="IPR050709">
    <property type="entry name" value="Biotin_Carboxyl_Carrier/Decarb"/>
</dbReference>
<dbReference type="SUPFAM" id="SSF51230">
    <property type="entry name" value="Single hybrid motif"/>
    <property type="match status" value="1"/>
</dbReference>
<evidence type="ECO:0000259" key="10">
    <source>
        <dbReference type="PROSITE" id="PS50968"/>
    </source>
</evidence>
<keyword evidence="7 9" id="KW-0275">Fatty acid biosynthesis</keyword>
<keyword evidence="5 9" id="KW-0276">Fatty acid metabolism</keyword>
<name>A0A1A7BJE4_9SPHN</name>
<evidence type="ECO:0000256" key="6">
    <source>
        <dbReference type="ARBA" id="ARBA00023098"/>
    </source>
</evidence>
<dbReference type="STRING" id="1300349.I603_1020"/>
<dbReference type="CDD" id="cd06850">
    <property type="entry name" value="biotinyl_domain"/>
    <property type="match status" value="1"/>
</dbReference>
<dbReference type="PANTHER" id="PTHR45266:SF3">
    <property type="entry name" value="OXALOACETATE DECARBOXYLASE ALPHA CHAIN"/>
    <property type="match status" value="1"/>
</dbReference>
<organism evidence="11 12">
    <name type="scientific">Erythrobacter dokdonensis DSW-74</name>
    <dbReference type="NCBI Taxonomy" id="1300349"/>
    <lineage>
        <taxon>Bacteria</taxon>
        <taxon>Pseudomonadati</taxon>
        <taxon>Pseudomonadota</taxon>
        <taxon>Alphaproteobacteria</taxon>
        <taxon>Sphingomonadales</taxon>
        <taxon>Erythrobacteraceae</taxon>
        <taxon>Erythrobacter/Porphyrobacter group</taxon>
        <taxon>Erythrobacter</taxon>
    </lineage>
</organism>
<dbReference type="EMBL" id="LZYB01000002">
    <property type="protein sequence ID" value="OBV11577.1"/>
    <property type="molecule type" value="Genomic_DNA"/>
</dbReference>
<dbReference type="RefSeq" id="WP_068862770.1">
    <property type="nucleotide sequence ID" value="NZ_LZYB01000002.1"/>
</dbReference>
<dbReference type="Proteomes" id="UP000092484">
    <property type="component" value="Unassembled WGS sequence"/>
</dbReference>
<comment type="pathway">
    <text evidence="2 9">Lipid metabolism; fatty acid biosynthesis.</text>
</comment>
<keyword evidence="8 9" id="KW-0092">Biotin</keyword>
<keyword evidence="12" id="KW-1185">Reference proteome</keyword>
<dbReference type="Gene3D" id="2.40.50.100">
    <property type="match status" value="1"/>
</dbReference>
<dbReference type="GO" id="GO:0009317">
    <property type="term" value="C:acetyl-CoA carboxylase complex"/>
    <property type="evidence" value="ECO:0007669"/>
    <property type="project" value="InterPro"/>
</dbReference>
<dbReference type="UniPathway" id="UPA00094"/>
<comment type="caution">
    <text evidence="11">The sequence shown here is derived from an EMBL/GenBank/DDBJ whole genome shotgun (WGS) entry which is preliminary data.</text>
</comment>
<keyword evidence="4 9" id="KW-0444">Lipid biosynthesis</keyword>
<comment type="function">
    <text evidence="1 9">This protein is a component of the acetyl coenzyme A carboxylase complex; first, biotin carboxylase catalyzes the carboxylation of the carrier protein and then the transcarboxylase transfers the carboxyl group to form malonyl-CoA.</text>
</comment>
<feature type="domain" description="Lipoyl-binding" evidence="10">
    <location>
        <begin position="95"/>
        <end position="171"/>
    </location>
</feature>
<dbReference type="AlphaFoldDB" id="A0A1A7BJE4"/>
<dbReference type="InterPro" id="IPR001249">
    <property type="entry name" value="AcCoA_biotinCC"/>
</dbReference>
<dbReference type="InterPro" id="IPR001882">
    <property type="entry name" value="Biotin_BS"/>
</dbReference>
<dbReference type="InterPro" id="IPR000089">
    <property type="entry name" value="Biotin_lipoyl"/>
</dbReference>
<evidence type="ECO:0000256" key="9">
    <source>
        <dbReference type="RuleBase" id="RU364072"/>
    </source>
</evidence>
<evidence type="ECO:0000313" key="12">
    <source>
        <dbReference type="Proteomes" id="UP000092484"/>
    </source>
</evidence>
<dbReference type="NCBIfam" id="TIGR00531">
    <property type="entry name" value="BCCP"/>
    <property type="match status" value="1"/>
</dbReference>
<evidence type="ECO:0000256" key="3">
    <source>
        <dbReference type="ARBA" id="ARBA00017562"/>
    </source>
</evidence>
<gene>
    <name evidence="11" type="ORF">I603_1020</name>
</gene>
<reference evidence="11 12" key="1">
    <citation type="submission" date="2016-06" db="EMBL/GenBank/DDBJ databases">
        <title>Genome sequence of Porphyrobacter dokdonensis DSW-74.</title>
        <authorList>
            <person name="Kim J.F."/>
            <person name="Song J.Y."/>
        </authorList>
    </citation>
    <scope>NUCLEOTIDE SEQUENCE [LARGE SCALE GENOMIC DNA]</scope>
    <source>
        <strain evidence="11 12">DSW-74</strain>
    </source>
</reference>
<evidence type="ECO:0000256" key="2">
    <source>
        <dbReference type="ARBA" id="ARBA00005194"/>
    </source>
</evidence>
<dbReference type="Pfam" id="PF00364">
    <property type="entry name" value="Biotin_lipoyl"/>
    <property type="match status" value="1"/>
</dbReference>
<evidence type="ECO:0000256" key="1">
    <source>
        <dbReference type="ARBA" id="ARBA00003761"/>
    </source>
</evidence>
<dbReference type="GO" id="GO:0003989">
    <property type="term" value="F:acetyl-CoA carboxylase activity"/>
    <property type="evidence" value="ECO:0007669"/>
    <property type="project" value="InterPro"/>
</dbReference>
<evidence type="ECO:0000256" key="8">
    <source>
        <dbReference type="ARBA" id="ARBA00023267"/>
    </source>
</evidence>
<accession>A0A1A7BJE4</accession>
<evidence type="ECO:0000313" key="11">
    <source>
        <dbReference type="EMBL" id="OBV11577.1"/>
    </source>
</evidence>
<evidence type="ECO:0000256" key="4">
    <source>
        <dbReference type="ARBA" id="ARBA00022516"/>
    </source>
</evidence>
<dbReference type="FunFam" id="2.40.50.100:FF:000003">
    <property type="entry name" value="Acetyl-CoA carboxylase biotin carboxyl carrier protein"/>
    <property type="match status" value="1"/>
</dbReference>
<sequence>MANDAGQSGKANGRKSGMNIDTALVRELAELLNETGLTEIEVEDDDRKIRVSRGAVAAAAPVYAAAPAPAAAAPAPAAAAPAAAEAAAPAGPDMTNAVKSPMVGTCYLAPEPGAANFIAVGKPVKEGDTLLIVEAMKVMNPITAPKSGTVSAILIENAQPVEFDQPLVVIS</sequence>
<dbReference type="PANTHER" id="PTHR45266">
    <property type="entry name" value="OXALOACETATE DECARBOXYLASE ALPHA CHAIN"/>
    <property type="match status" value="1"/>
</dbReference>
<keyword evidence="6 9" id="KW-0443">Lipid metabolism</keyword>
<dbReference type="PROSITE" id="PS50968">
    <property type="entry name" value="BIOTINYL_LIPOYL"/>
    <property type="match status" value="1"/>
</dbReference>
<dbReference type="PRINTS" id="PR01071">
    <property type="entry name" value="ACOABIOTINCC"/>
</dbReference>
<protein>
    <recommendedName>
        <fullName evidence="3 9">Biotin carboxyl carrier protein of acetyl-CoA carboxylase</fullName>
    </recommendedName>
</protein>
<dbReference type="GO" id="GO:0006633">
    <property type="term" value="P:fatty acid biosynthetic process"/>
    <property type="evidence" value="ECO:0007669"/>
    <property type="project" value="UniProtKB-UniPathway"/>
</dbReference>